<feature type="domain" description="Meso-diaminopimelate D-dehydrogenase C-terminal" evidence="2">
    <location>
        <begin position="203"/>
        <end position="356"/>
    </location>
</feature>
<accession>A0A378PC56</accession>
<gene>
    <name evidence="3" type="ORF">HHJ74_07680</name>
</gene>
<dbReference type="SUPFAM" id="SSF51735">
    <property type="entry name" value="NAD(P)-binding Rossmann-fold domains"/>
    <property type="match status" value="1"/>
</dbReference>
<dbReference type="AlphaFoldDB" id="A0A378PC56"/>
<feature type="compositionally biased region" description="Basic and acidic residues" evidence="1">
    <location>
        <begin position="132"/>
        <end position="145"/>
    </location>
</feature>
<dbReference type="Gene3D" id="3.30.360.10">
    <property type="entry name" value="Dihydrodipicolinate Reductase, domain 2"/>
    <property type="match status" value="1"/>
</dbReference>
<evidence type="ECO:0000313" key="3">
    <source>
        <dbReference type="EMBL" id="NMW93572.1"/>
    </source>
</evidence>
<protein>
    <submittedName>
        <fullName evidence="3">Diaminopimelate dehydrogenase</fullName>
    </submittedName>
</protein>
<comment type="caution">
    <text evidence="3">The sequence shown here is derived from an EMBL/GenBank/DDBJ whole genome shotgun (WGS) entry which is preliminary data.</text>
</comment>
<dbReference type="InterPro" id="IPR032094">
    <property type="entry name" value="Meso-DAP_DH_C"/>
</dbReference>
<dbReference type="SUPFAM" id="SSF55347">
    <property type="entry name" value="Glyceraldehyde-3-phosphate dehydrogenase-like, C-terminal domain"/>
    <property type="match status" value="1"/>
</dbReference>
<evidence type="ECO:0000313" key="4">
    <source>
        <dbReference type="Proteomes" id="UP000582487"/>
    </source>
</evidence>
<dbReference type="EMBL" id="JABCUV010000008">
    <property type="protein sequence ID" value="NMW93572.1"/>
    <property type="molecule type" value="Genomic_DNA"/>
</dbReference>
<reference evidence="3 4" key="1">
    <citation type="submission" date="2020-04" db="EMBL/GenBank/DDBJ databases">
        <title>Antimicrobial susceptibility and clonality of vaginal-derived multi-drug resistant Mobiluncus isolates in China.</title>
        <authorList>
            <person name="Zhang X."/>
        </authorList>
    </citation>
    <scope>NUCLEOTIDE SEQUENCE [LARGE SCALE GENOMIC DNA]</scope>
    <source>
        <strain evidence="3 4">7</strain>
    </source>
</reference>
<sequence>MESDQPIRVGVVGFGVIGKATAKAVTKIKDMELVAIFSKRDPAKLQNSMAKVYPTKDVADFVGKIDVMICCDSFGTGLQDVAPMVAKYFHTVDSHPLRGDPPTPEEVEAEKQLRLEELQRLAKDLAERNARRDAEAGLEPIEKSADTSQNQPAEETTEVYGMTLPAFVKEPVFQPVYLPFEKYFEKLDAAARSAKHVSLCAIGWEPGFMSLIRTVSEGFFPKSKLWTFWGRGISMQWSNAAKAFDGVLDAAVYQVPKEEPLMAVLNNEPVWDDSRKALHHLDVYIVAEDRVDHDQLRERILNMPGWFKDYDTHVTFVGPDEMREFHSRRTHAGLVISRGSTSQGINEQIKMEVDMDDNAEFTAYVLASAARAAFRGGEHGWAGAFTMMEVPMAWFNPGSAAALRQRISHS</sequence>
<evidence type="ECO:0000259" key="2">
    <source>
        <dbReference type="Pfam" id="PF16654"/>
    </source>
</evidence>
<evidence type="ECO:0000256" key="1">
    <source>
        <dbReference type="SAM" id="MobiDB-lite"/>
    </source>
</evidence>
<dbReference type="Pfam" id="PF16654">
    <property type="entry name" value="DAPDH_C"/>
    <property type="match status" value="1"/>
</dbReference>
<dbReference type="Gene3D" id="3.40.50.720">
    <property type="entry name" value="NAD(P)-binding Rossmann-like Domain"/>
    <property type="match status" value="2"/>
</dbReference>
<dbReference type="InterPro" id="IPR036291">
    <property type="entry name" value="NAD(P)-bd_dom_sf"/>
</dbReference>
<feature type="region of interest" description="Disordered" evidence="1">
    <location>
        <begin position="132"/>
        <end position="154"/>
    </location>
</feature>
<dbReference type="RefSeq" id="WP_004015953.1">
    <property type="nucleotide sequence ID" value="NZ_CAMPUA010000001.1"/>
</dbReference>
<organism evidence="3 4">
    <name type="scientific">Mobiluncus mulieris</name>
    <dbReference type="NCBI Taxonomy" id="2052"/>
    <lineage>
        <taxon>Bacteria</taxon>
        <taxon>Bacillati</taxon>
        <taxon>Actinomycetota</taxon>
        <taxon>Actinomycetes</taxon>
        <taxon>Actinomycetales</taxon>
        <taxon>Actinomycetaceae</taxon>
        <taxon>Mobiluncus</taxon>
    </lineage>
</organism>
<name>A0A378PC56_9ACTO</name>
<dbReference type="Proteomes" id="UP000582487">
    <property type="component" value="Unassembled WGS sequence"/>
</dbReference>
<proteinExistence type="predicted"/>